<evidence type="ECO:0000313" key="1">
    <source>
        <dbReference type="EMBL" id="KDQ13369.1"/>
    </source>
</evidence>
<evidence type="ECO:0000313" key="2">
    <source>
        <dbReference type="Proteomes" id="UP000027195"/>
    </source>
</evidence>
<gene>
    <name evidence="1" type="ORF">BOTBODRAFT_56176</name>
</gene>
<dbReference type="HOGENOM" id="CLU_2236164_0_0_1"/>
<keyword evidence="2" id="KW-1185">Reference proteome</keyword>
<sequence length="105" mass="12021">MNKVVSGELPRKPCGTEAISRGFDDHLWGVMTDCWRSNPVDRPAMAEIAGRVDDLARSFAYARLYDHIPLSTPRISRKRPLDLVLEAETFEKRQVKRQVLGIEIR</sequence>
<dbReference type="InParanoid" id="A0A067MCW3"/>
<protein>
    <recommendedName>
        <fullName evidence="3">Serine-threonine/tyrosine-protein kinase catalytic domain-containing protein</fullName>
    </recommendedName>
</protein>
<dbReference type="EMBL" id="KL198044">
    <property type="protein sequence ID" value="KDQ13369.1"/>
    <property type="molecule type" value="Genomic_DNA"/>
</dbReference>
<evidence type="ECO:0008006" key="3">
    <source>
        <dbReference type="Google" id="ProtNLM"/>
    </source>
</evidence>
<accession>A0A067MCW3</accession>
<dbReference type="AlphaFoldDB" id="A0A067MCW3"/>
<reference evidence="2" key="1">
    <citation type="journal article" date="2014" name="Proc. Natl. Acad. Sci. U.S.A.">
        <title>Extensive sampling of basidiomycete genomes demonstrates inadequacy of the white-rot/brown-rot paradigm for wood decay fungi.</title>
        <authorList>
            <person name="Riley R."/>
            <person name="Salamov A.A."/>
            <person name="Brown D.W."/>
            <person name="Nagy L.G."/>
            <person name="Floudas D."/>
            <person name="Held B.W."/>
            <person name="Levasseur A."/>
            <person name="Lombard V."/>
            <person name="Morin E."/>
            <person name="Otillar R."/>
            <person name="Lindquist E.A."/>
            <person name="Sun H."/>
            <person name="LaButti K.M."/>
            <person name="Schmutz J."/>
            <person name="Jabbour D."/>
            <person name="Luo H."/>
            <person name="Baker S.E."/>
            <person name="Pisabarro A.G."/>
            <person name="Walton J.D."/>
            <person name="Blanchette R.A."/>
            <person name="Henrissat B."/>
            <person name="Martin F."/>
            <person name="Cullen D."/>
            <person name="Hibbett D.S."/>
            <person name="Grigoriev I.V."/>
        </authorList>
    </citation>
    <scope>NUCLEOTIDE SEQUENCE [LARGE SCALE GENOMIC DNA]</scope>
    <source>
        <strain evidence="2">FD-172 SS1</strain>
    </source>
</reference>
<organism evidence="1 2">
    <name type="scientific">Botryobasidium botryosum (strain FD-172 SS1)</name>
    <dbReference type="NCBI Taxonomy" id="930990"/>
    <lineage>
        <taxon>Eukaryota</taxon>
        <taxon>Fungi</taxon>
        <taxon>Dikarya</taxon>
        <taxon>Basidiomycota</taxon>
        <taxon>Agaricomycotina</taxon>
        <taxon>Agaricomycetes</taxon>
        <taxon>Cantharellales</taxon>
        <taxon>Botryobasidiaceae</taxon>
        <taxon>Botryobasidium</taxon>
    </lineage>
</organism>
<proteinExistence type="predicted"/>
<dbReference type="Proteomes" id="UP000027195">
    <property type="component" value="Unassembled WGS sequence"/>
</dbReference>
<name>A0A067MCW3_BOTB1</name>